<dbReference type="Pfam" id="PF20645">
    <property type="entry name" value="Rrn7_cyclin_C"/>
    <property type="match status" value="1"/>
</dbReference>
<dbReference type="Pfam" id="PF11781">
    <property type="entry name" value="Zn_ribbon_RRN7"/>
    <property type="match status" value="1"/>
</dbReference>
<evidence type="ECO:0000256" key="10">
    <source>
        <dbReference type="ARBA" id="ARBA00023242"/>
    </source>
</evidence>
<evidence type="ECO:0000256" key="9">
    <source>
        <dbReference type="ARBA" id="ARBA00023163"/>
    </source>
</evidence>
<dbReference type="InterPro" id="IPR021752">
    <property type="entry name" value="TF_Rrn7_Zf"/>
</dbReference>
<evidence type="ECO:0000259" key="14">
    <source>
        <dbReference type="Pfam" id="PF20645"/>
    </source>
</evidence>
<dbReference type="GO" id="GO:0005668">
    <property type="term" value="C:RNA polymerase transcription factor SL1 complex"/>
    <property type="evidence" value="ECO:0007669"/>
    <property type="project" value="TreeGrafter"/>
</dbReference>
<reference evidence="15" key="1">
    <citation type="submission" date="2022-01" db="EMBL/GenBank/DDBJ databases">
        <title>Genome Sequence Resource for Two Populations of Ditylenchus destructor, the Migratory Endoparasitic Phytonematode.</title>
        <authorList>
            <person name="Zhang H."/>
            <person name="Lin R."/>
            <person name="Xie B."/>
        </authorList>
    </citation>
    <scope>NUCLEOTIDE SEQUENCE</scope>
    <source>
        <strain evidence="15">BazhouSP</strain>
    </source>
</reference>
<dbReference type="InterPro" id="IPR048538">
    <property type="entry name" value="Rrn7_cyclin_C"/>
</dbReference>
<evidence type="ECO:0000256" key="8">
    <source>
        <dbReference type="ARBA" id="ARBA00023125"/>
    </source>
</evidence>
<dbReference type="PANTHER" id="PTHR31576:SF2">
    <property type="entry name" value="TATA BOX-BINDING PROTEIN-ASSOCIATED FACTOR RNA POLYMERASE I SUBUNIT B"/>
    <property type="match status" value="1"/>
</dbReference>
<keyword evidence="8" id="KW-0238">DNA-binding</keyword>
<dbReference type="GO" id="GO:0042790">
    <property type="term" value="P:nucleolar large rRNA transcription by RNA polymerase I"/>
    <property type="evidence" value="ECO:0007669"/>
    <property type="project" value="TreeGrafter"/>
</dbReference>
<comment type="subcellular location">
    <subcellularLocation>
        <location evidence="1">Nucleus</location>
        <location evidence="1">Nucleolus</location>
    </subcellularLocation>
</comment>
<feature type="domain" description="RRN7-type" evidence="13">
    <location>
        <begin position="3"/>
        <end position="29"/>
    </location>
</feature>
<dbReference type="EMBL" id="JAKKPZ010000010">
    <property type="protein sequence ID" value="KAI1716457.1"/>
    <property type="molecule type" value="Genomic_DNA"/>
</dbReference>
<evidence type="ECO:0000259" key="13">
    <source>
        <dbReference type="Pfam" id="PF11781"/>
    </source>
</evidence>
<dbReference type="GO" id="GO:0001164">
    <property type="term" value="F:RNA polymerase I core promoter sequence-specific DNA binding"/>
    <property type="evidence" value="ECO:0007669"/>
    <property type="project" value="InterPro"/>
</dbReference>
<evidence type="ECO:0000256" key="12">
    <source>
        <dbReference type="SAM" id="MobiDB-lite"/>
    </source>
</evidence>
<evidence type="ECO:0000256" key="1">
    <source>
        <dbReference type="ARBA" id="ARBA00004604"/>
    </source>
</evidence>
<dbReference type="GO" id="GO:0008270">
    <property type="term" value="F:zinc ion binding"/>
    <property type="evidence" value="ECO:0007669"/>
    <property type="project" value="UniProtKB-KW"/>
</dbReference>
<gene>
    <name evidence="15" type="ORF">DdX_07512</name>
</gene>
<dbReference type="InterPro" id="IPR033599">
    <property type="entry name" value="TAF1B/Rrn7"/>
</dbReference>
<accession>A0AAD4N6C5</accession>
<dbReference type="Proteomes" id="UP001201812">
    <property type="component" value="Unassembled WGS sequence"/>
</dbReference>
<evidence type="ECO:0000256" key="7">
    <source>
        <dbReference type="ARBA" id="ARBA00023015"/>
    </source>
</evidence>
<keyword evidence="7" id="KW-0805">Transcription regulation</keyword>
<proteinExistence type="inferred from homology"/>
<dbReference type="AlphaFoldDB" id="A0AAD4N6C5"/>
<keyword evidence="10" id="KW-0539">Nucleus</keyword>
<evidence type="ECO:0000256" key="2">
    <source>
        <dbReference type="ARBA" id="ARBA00006899"/>
    </source>
</evidence>
<keyword evidence="16" id="KW-1185">Reference proteome</keyword>
<evidence type="ECO:0000256" key="6">
    <source>
        <dbReference type="ARBA" id="ARBA00022833"/>
    </source>
</evidence>
<evidence type="ECO:0000256" key="5">
    <source>
        <dbReference type="ARBA" id="ARBA00022771"/>
    </source>
</evidence>
<protein>
    <recommendedName>
        <fullName evidence="3">TATA box-binding protein-associated factor RNA polymerase I subunit B</fullName>
    </recommendedName>
    <alternativeName>
        <fullName evidence="11">TATA box-binding protein-associated factor 1B</fullName>
    </alternativeName>
</protein>
<feature type="domain" description="Rrn7/TAF1B C-terminal cyclin" evidence="14">
    <location>
        <begin position="390"/>
        <end position="455"/>
    </location>
</feature>
<evidence type="ECO:0000313" key="15">
    <source>
        <dbReference type="EMBL" id="KAI1716457.1"/>
    </source>
</evidence>
<organism evidence="15 16">
    <name type="scientific">Ditylenchus destructor</name>
    <dbReference type="NCBI Taxonomy" id="166010"/>
    <lineage>
        <taxon>Eukaryota</taxon>
        <taxon>Metazoa</taxon>
        <taxon>Ecdysozoa</taxon>
        <taxon>Nematoda</taxon>
        <taxon>Chromadorea</taxon>
        <taxon>Rhabditida</taxon>
        <taxon>Tylenchina</taxon>
        <taxon>Tylenchomorpha</taxon>
        <taxon>Sphaerularioidea</taxon>
        <taxon>Anguinidae</taxon>
        <taxon>Anguininae</taxon>
        <taxon>Ditylenchus</taxon>
    </lineage>
</organism>
<comment type="caution">
    <text evidence="15">The sequence shown here is derived from an EMBL/GenBank/DDBJ whole genome shotgun (WGS) entry which is preliminary data.</text>
</comment>
<evidence type="ECO:0000256" key="3">
    <source>
        <dbReference type="ARBA" id="ARBA00018994"/>
    </source>
</evidence>
<dbReference type="GO" id="GO:0070860">
    <property type="term" value="C:RNA polymerase I core factor complex"/>
    <property type="evidence" value="ECO:0007669"/>
    <property type="project" value="InterPro"/>
</dbReference>
<keyword evidence="6" id="KW-0862">Zinc</keyword>
<comment type="similarity">
    <text evidence="2">Belongs to the RRN7/TAF1B family.</text>
</comment>
<evidence type="ECO:0000256" key="11">
    <source>
        <dbReference type="ARBA" id="ARBA00032500"/>
    </source>
</evidence>
<keyword evidence="9" id="KW-0804">Transcription</keyword>
<keyword evidence="4" id="KW-0479">Metal-binding</keyword>
<keyword evidence="5 15" id="KW-0863">Zinc-finger</keyword>
<feature type="region of interest" description="Disordered" evidence="12">
    <location>
        <begin position="764"/>
        <end position="784"/>
    </location>
</feature>
<evidence type="ECO:0000256" key="4">
    <source>
        <dbReference type="ARBA" id="ARBA00022723"/>
    </source>
</evidence>
<evidence type="ECO:0000313" key="16">
    <source>
        <dbReference type="Proteomes" id="UP001201812"/>
    </source>
</evidence>
<dbReference type="PANTHER" id="PTHR31576">
    <property type="entry name" value="TATA BOX-BINDING PROTEIN-ASSOCIATED FACTOR RNA POLYMERASE I SUBUNIT B"/>
    <property type="match status" value="1"/>
</dbReference>
<name>A0AAD4N6C5_9BILA</name>
<sequence length="811" mass="93470">MSEICLQCGSTEFSLVDGFYFCNDCGTQSTTRREVDEEFIAQTQRTTKGVEKAVDRRKKEEFLSQRQEAAELEQRDVSVILDDRALPNDHTKDQDFPKYLGTVGYRLLTFTKLVNKISYILSEYSYWLIQEYFRKSGVAFHEKELGDDESKQFTPKIPLTEAERAKRKRAEKKARDETLRVEREARRSQLSAWEQIMSQDADVEEDTKVHEDEEMLFHDFIKTKLSTDTIKAAATIYLEIDMVLVLIFVSILLSGCKWIQLTDLFRWYREGRFMITKTQINALSMAIQWDKKDHSGTIVRRVRSSYEAVQPASECLSVLALFTQCIARQLPPVNVECGSEYFGSVLTMVDSLNEKLIQSRHLGPRSYFSVAFKDAPTNIYTSAMWNCLNTSQLMSTEVKAAALILFSLKLFFGLDDKREYNLKTQESAQNEGVQPFNFSDWLQQLRLRLHIWQGKSMTTLIDESFSADQSMLDEMRPIRRIRKPATQLSRLRREHFPKCVPNHVGHTKEKPLLYEVFMDDFAKSTDNSHEALFTPLAFHAAHNANILDEIADSEQSHLQGGTKSGIDKKNLEIFFRNFHNYNMDLHLMYDDNNTTLESDFGHIFPCSNTYQRIPPHDIPCLATEMYYKGANVKKTNSAQPVISSGATSNIFRSSKRFFSTNFATLLNHLAITVGETEDLLYFAFILCEALFLEKKRIKRLEENLKSGQFLALPVKNAHLSLQQEPIDGEPLYKLRYKIGPFRPGFIDKAPEQPTLEAIRSRERALRERGSEQSSESSTDSGEDELIQDRTCFKLVPMPQYKALGLLGFHFW</sequence>